<dbReference type="GO" id="GO:0006654">
    <property type="term" value="P:phosphatidic acid biosynthetic process"/>
    <property type="evidence" value="ECO:0007669"/>
    <property type="project" value="TreeGrafter"/>
</dbReference>
<accession>A0A9P4NAV4</accession>
<organism evidence="4 5">
    <name type="scientific">Lojkania enalia</name>
    <dbReference type="NCBI Taxonomy" id="147567"/>
    <lineage>
        <taxon>Eukaryota</taxon>
        <taxon>Fungi</taxon>
        <taxon>Dikarya</taxon>
        <taxon>Ascomycota</taxon>
        <taxon>Pezizomycotina</taxon>
        <taxon>Dothideomycetes</taxon>
        <taxon>Pleosporomycetidae</taxon>
        <taxon>Pleosporales</taxon>
        <taxon>Pleosporales incertae sedis</taxon>
        <taxon>Lojkania</taxon>
    </lineage>
</organism>
<dbReference type="AlphaFoldDB" id="A0A9P4NAV4"/>
<protein>
    <submittedName>
        <fullName evidence="4">1-acyl dihydroxyacetone phosphate reductase</fullName>
    </submittedName>
</protein>
<evidence type="ECO:0000313" key="4">
    <source>
        <dbReference type="EMBL" id="KAF2269837.1"/>
    </source>
</evidence>
<evidence type="ECO:0000256" key="3">
    <source>
        <dbReference type="RuleBase" id="RU000363"/>
    </source>
</evidence>
<evidence type="ECO:0000256" key="2">
    <source>
        <dbReference type="ARBA" id="ARBA00023002"/>
    </source>
</evidence>
<comment type="similarity">
    <text evidence="1 3">Belongs to the short-chain dehydrogenases/reductases (SDR) family.</text>
</comment>
<dbReference type="Proteomes" id="UP000800093">
    <property type="component" value="Unassembled WGS sequence"/>
</dbReference>
<dbReference type="Pfam" id="PF00106">
    <property type="entry name" value="adh_short"/>
    <property type="match status" value="2"/>
</dbReference>
<gene>
    <name evidence="4" type="ORF">CC78DRAFT_564520</name>
</gene>
<dbReference type="Gene3D" id="3.40.50.720">
    <property type="entry name" value="NAD(P)-binding Rossmann-like Domain"/>
    <property type="match status" value="1"/>
</dbReference>
<dbReference type="EMBL" id="ML986581">
    <property type="protein sequence ID" value="KAF2269837.1"/>
    <property type="molecule type" value="Genomic_DNA"/>
</dbReference>
<evidence type="ECO:0000256" key="1">
    <source>
        <dbReference type="ARBA" id="ARBA00006484"/>
    </source>
</evidence>
<dbReference type="OrthoDB" id="2102561at2759"/>
<evidence type="ECO:0000313" key="5">
    <source>
        <dbReference type="Proteomes" id="UP000800093"/>
    </source>
</evidence>
<comment type="caution">
    <text evidence="4">The sequence shown here is derived from an EMBL/GenBank/DDBJ whole genome shotgun (WGS) entry which is preliminary data.</text>
</comment>
<dbReference type="InterPro" id="IPR036291">
    <property type="entry name" value="NAD(P)-bd_dom_sf"/>
</dbReference>
<dbReference type="PANTHER" id="PTHR44169">
    <property type="entry name" value="NADPH-DEPENDENT 1-ACYLDIHYDROXYACETONE PHOSPHATE REDUCTASE"/>
    <property type="match status" value="1"/>
</dbReference>
<dbReference type="GO" id="GO:0004806">
    <property type="term" value="F:triacylglycerol lipase activity"/>
    <property type="evidence" value="ECO:0007669"/>
    <property type="project" value="TreeGrafter"/>
</dbReference>
<dbReference type="GO" id="GO:0019433">
    <property type="term" value="P:triglyceride catabolic process"/>
    <property type="evidence" value="ECO:0007669"/>
    <property type="project" value="TreeGrafter"/>
</dbReference>
<dbReference type="GO" id="GO:0000140">
    <property type="term" value="F:acylglycerone-phosphate reductase (NADP+) activity"/>
    <property type="evidence" value="ECO:0007669"/>
    <property type="project" value="TreeGrafter"/>
</dbReference>
<dbReference type="SUPFAM" id="SSF51735">
    <property type="entry name" value="NAD(P)-binding Rossmann-fold domains"/>
    <property type="match status" value="1"/>
</dbReference>
<keyword evidence="5" id="KW-1185">Reference proteome</keyword>
<dbReference type="PANTHER" id="PTHR44169:SF15">
    <property type="entry name" value="CHAIN DEHYDROGENASE_REDUCTASE (AYR1), PUTATIVE (AFU_ORTHOLOGUE AFUA_4G04530)-RELATED"/>
    <property type="match status" value="1"/>
</dbReference>
<name>A0A9P4NAV4_9PLEO</name>
<dbReference type="InterPro" id="IPR002347">
    <property type="entry name" value="SDR_fam"/>
</dbReference>
<reference evidence="5" key="1">
    <citation type="journal article" date="2020" name="Stud. Mycol.">
        <title>101 Dothideomycetes genomes: A test case for predicting lifestyles and emergence of pathogens.</title>
        <authorList>
            <person name="Haridas S."/>
            <person name="Albert R."/>
            <person name="Binder M."/>
            <person name="Bloem J."/>
            <person name="LaButti K."/>
            <person name="Salamov A."/>
            <person name="Andreopoulos B."/>
            <person name="Baker S."/>
            <person name="Barry K."/>
            <person name="Bills G."/>
            <person name="Bluhm B."/>
            <person name="Cannon C."/>
            <person name="Castanera R."/>
            <person name="Culley D."/>
            <person name="Daum C."/>
            <person name="Ezra D."/>
            <person name="Gonzalez J."/>
            <person name="Henrissat B."/>
            <person name="Kuo A."/>
            <person name="Liang C."/>
            <person name="Lipzen A."/>
            <person name="Lutzoni F."/>
            <person name="Magnuson J."/>
            <person name="Mondo S."/>
            <person name="Nolan M."/>
            <person name="Ohm R."/>
            <person name="Pangilinan J."/>
            <person name="Park H.-J."/>
            <person name="Ramirez L."/>
            <person name="Alfaro M."/>
            <person name="Sun H."/>
            <person name="Tritt A."/>
            <person name="Yoshinaga Y."/>
            <person name="Zwiers L.-H."/>
            <person name="Turgeon B."/>
            <person name="Goodwin S."/>
            <person name="Spatafora J."/>
            <person name="Crous P."/>
            <person name="Grigoriev I."/>
        </authorList>
    </citation>
    <scope>NUCLEOTIDE SEQUENCE [LARGE SCALE GENOMIC DNA]</scope>
    <source>
        <strain evidence="5">CBS 304.66</strain>
    </source>
</reference>
<proteinExistence type="inferred from homology"/>
<dbReference type="PRINTS" id="PR00081">
    <property type="entry name" value="GDHRDH"/>
</dbReference>
<dbReference type="PRINTS" id="PR00080">
    <property type="entry name" value="SDRFAMILY"/>
</dbReference>
<dbReference type="GO" id="GO:0005783">
    <property type="term" value="C:endoplasmic reticulum"/>
    <property type="evidence" value="ECO:0007669"/>
    <property type="project" value="TreeGrafter"/>
</dbReference>
<sequence>MERLAPVALITCCSSGIGKHLALASAAKGVSVLATARRAESLVDLTSRNSRIEAYSLDLSDRASMETLRDEVEYRTGGRLDFLVNNAGAHYAATAMDLDVEEVAKLFQVNCFTVMRMCQLFVPLLLVWQSAYNASKAALSQYSKTLRVELEPFGIEVIEIVTGFVQSNILHHGLYVPEGSLYLPIKDTVECIKYRGNAGGMATDAYARTVVDKLLNGRTGVEMWEGGLALYLRVLVAVCPVWLLNSIIAYRFNLGLLKGLS</sequence>
<keyword evidence="2" id="KW-0560">Oxidoreductase</keyword>
<dbReference type="GO" id="GO:0005811">
    <property type="term" value="C:lipid droplet"/>
    <property type="evidence" value="ECO:0007669"/>
    <property type="project" value="TreeGrafter"/>
</dbReference>